<dbReference type="EMBL" id="OB664757">
    <property type="protein sequence ID" value="CAD7232521.1"/>
    <property type="molecule type" value="Genomic_DNA"/>
</dbReference>
<dbReference type="GO" id="GO:0015385">
    <property type="term" value="F:sodium:proton antiporter activity"/>
    <property type="evidence" value="ECO:0007669"/>
    <property type="project" value="InterPro"/>
</dbReference>
<dbReference type="GO" id="GO:0005886">
    <property type="term" value="C:plasma membrane"/>
    <property type="evidence" value="ECO:0007669"/>
    <property type="project" value="TreeGrafter"/>
</dbReference>
<feature type="non-terminal residue" evidence="10">
    <location>
        <position position="1"/>
    </location>
</feature>
<keyword evidence="7" id="KW-0472">Membrane</keyword>
<evidence type="ECO:0000256" key="6">
    <source>
        <dbReference type="ARBA" id="ARBA00023065"/>
    </source>
</evidence>
<dbReference type="GO" id="GO:0098719">
    <property type="term" value="P:sodium ion import across plasma membrane"/>
    <property type="evidence" value="ECO:0007669"/>
    <property type="project" value="TreeGrafter"/>
</dbReference>
<evidence type="ECO:0000313" key="10">
    <source>
        <dbReference type="EMBL" id="CAD7232521.1"/>
    </source>
</evidence>
<name>A0A7R8WNX2_9CRUS</name>
<keyword evidence="2" id="KW-0813">Transport</keyword>
<reference evidence="10" key="1">
    <citation type="submission" date="2020-11" db="EMBL/GenBank/DDBJ databases">
        <authorList>
            <person name="Tran Van P."/>
        </authorList>
    </citation>
    <scope>NUCLEOTIDE SEQUENCE</scope>
</reference>
<dbReference type="GO" id="GO:0051453">
    <property type="term" value="P:regulation of intracellular pH"/>
    <property type="evidence" value="ECO:0007669"/>
    <property type="project" value="TreeGrafter"/>
</dbReference>
<sequence>SVVYSFVLLVSPFYNIFSFADCLSFGALISATDPVTVLAIFNDLQVDVNLYALVFGESVLNDAVAIVLTGAIANYASLYHSGGDSAFEFAAFVKSIGSFVSLFTLSFLIGSLMGCLTAILTKFTRLHDYPLLESSLFFLMSYSTFLMAETAELTGIVAVLFCGICQAHYTYNNLSADSQVRTKQIFELLNFMAENFIFCYIGVSMFTFPLHRWNLGFIIISFLAIAIGRAANIYPLCFLLNCGRKYKIPAKFQHMLFFSGLRGAMAFALAIRNTVSESKQIMLTTTSVIVIVTVSDIRHCDRDHSQGKGSQRGWVSEGTGTGTGSQASYVATGLVKRLRYPVRGSMELAHSLFGGVVTKTRKHQTYKVRVASLSGDYAWQLEALDEPVICAKVAGIPRGSVAEELKTAKVEVTDIQSQDQIFKEHLKSFVGNKQYDEVTRILDRSFYVDNSVTSHEDVDMASNFKKQACEVMKKGHFELREWHMSFFKKKKIVLCQF</sequence>
<evidence type="ECO:0000256" key="3">
    <source>
        <dbReference type="ARBA" id="ARBA00022692"/>
    </source>
</evidence>
<comment type="subcellular location">
    <subcellularLocation>
        <location evidence="1">Membrane</location>
        <topology evidence="1">Multi-pass membrane protein</topology>
    </subcellularLocation>
</comment>
<evidence type="ECO:0000256" key="1">
    <source>
        <dbReference type="ARBA" id="ARBA00004141"/>
    </source>
</evidence>
<dbReference type="Pfam" id="PF00999">
    <property type="entry name" value="Na_H_Exchanger"/>
    <property type="match status" value="1"/>
</dbReference>
<keyword evidence="3" id="KW-0812">Transmembrane</keyword>
<keyword evidence="6" id="KW-0406">Ion transport</keyword>
<evidence type="ECO:0000256" key="2">
    <source>
        <dbReference type="ARBA" id="ARBA00022448"/>
    </source>
</evidence>
<keyword evidence="4" id="KW-1133">Transmembrane helix</keyword>
<dbReference type="GO" id="GO:0055037">
    <property type="term" value="C:recycling endosome"/>
    <property type="evidence" value="ECO:0007669"/>
    <property type="project" value="TreeGrafter"/>
</dbReference>
<dbReference type="InterPro" id="IPR006153">
    <property type="entry name" value="Cation/H_exchanger_TM"/>
</dbReference>
<protein>
    <recommendedName>
        <fullName evidence="9">Cation/H+ exchanger transmembrane domain-containing protein</fullName>
    </recommendedName>
</protein>
<accession>A0A7R8WNX2</accession>
<evidence type="ECO:0000256" key="5">
    <source>
        <dbReference type="ARBA" id="ARBA00023053"/>
    </source>
</evidence>
<dbReference type="InterPro" id="IPR018422">
    <property type="entry name" value="Cation/H_exchanger_CPA1"/>
</dbReference>
<evidence type="ECO:0000256" key="4">
    <source>
        <dbReference type="ARBA" id="ARBA00022989"/>
    </source>
</evidence>
<evidence type="ECO:0000259" key="9">
    <source>
        <dbReference type="Pfam" id="PF00999"/>
    </source>
</evidence>
<keyword evidence="8" id="KW-0739">Sodium transport</keyword>
<dbReference type="PANTHER" id="PTHR10110">
    <property type="entry name" value="SODIUM/HYDROGEN EXCHANGER"/>
    <property type="match status" value="1"/>
</dbReference>
<gene>
    <name evidence="10" type="ORF">CTOB1V02_LOCUS10356</name>
</gene>
<dbReference type="AlphaFoldDB" id="A0A7R8WNX2"/>
<proteinExistence type="predicted"/>
<dbReference type="OrthoDB" id="196264at2759"/>
<dbReference type="GO" id="GO:0015386">
    <property type="term" value="F:potassium:proton antiporter activity"/>
    <property type="evidence" value="ECO:0007669"/>
    <property type="project" value="TreeGrafter"/>
</dbReference>
<feature type="domain" description="Cation/H+ exchanger transmembrane" evidence="9">
    <location>
        <begin position="8"/>
        <end position="294"/>
    </location>
</feature>
<dbReference type="Gene3D" id="6.10.140.1330">
    <property type="match status" value="1"/>
</dbReference>
<evidence type="ECO:0000256" key="8">
    <source>
        <dbReference type="ARBA" id="ARBA00023201"/>
    </source>
</evidence>
<dbReference type="PANTHER" id="PTHR10110:SF187">
    <property type="entry name" value="SODIUM_HYDROGEN EXCHANGER"/>
    <property type="match status" value="1"/>
</dbReference>
<organism evidence="10">
    <name type="scientific">Cyprideis torosa</name>
    <dbReference type="NCBI Taxonomy" id="163714"/>
    <lineage>
        <taxon>Eukaryota</taxon>
        <taxon>Metazoa</taxon>
        <taxon>Ecdysozoa</taxon>
        <taxon>Arthropoda</taxon>
        <taxon>Crustacea</taxon>
        <taxon>Oligostraca</taxon>
        <taxon>Ostracoda</taxon>
        <taxon>Podocopa</taxon>
        <taxon>Podocopida</taxon>
        <taxon>Cytherocopina</taxon>
        <taxon>Cytheroidea</taxon>
        <taxon>Cytherideidae</taxon>
        <taxon>Cyprideis</taxon>
    </lineage>
</organism>
<evidence type="ECO:0000256" key="7">
    <source>
        <dbReference type="ARBA" id="ARBA00023136"/>
    </source>
</evidence>
<keyword evidence="5" id="KW-0915">Sodium</keyword>